<evidence type="ECO:0000313" key="1">
    <source>
        <dbReference type="EMBL" id="BAT92511.1"/>
    </source>
</evidence>
<evidence type="ECO:0000313" key="2">
    <source>
        <dbReference type="Proteomes" id="UP000291084"/>
    </source>
</evidence>
<reference evidence="1 2" key="1">
    <citation type="journal article" date="2015" name="Sci. Rep.">
        <title>The power of single molecule real-time sequencing technology in the de novo assembly of a eukaryotic genome.</title>
        <authorList>
            <person name="Sakai H."/>
            <person name="Naito K."/>
            <person name="Ogiso-Tanaka E."/>
            <person name="Takahashi Y."/>
            <person name="Iseki K."/>
            <person name="Muto C."/>
            <person name="Satou K."/>
            <person name="Teruya K."/>
            <person name="Shiroma A."/>
            <person name="Shimoji M."/>
            <person name="Hirano T."/>
            <person name="Itoh T."/>
            <person name="Kaga A."/>
            <person name="Tomooka N."/>
        </authorList>
    </citation>
    <scope>NUCLEOTIDE SEQUENCE [LARGE SCALE GENOMIC DNA]</scope>
    <source>
        <strain evidence="2">cv. Shumari</strain>
    </source>
</reference>
<protein>
    <submittedName>
        <fullName evidence="1">Uncharacterized protein</fullName>
    </submittedName>
</protein>
<keyword evidence="2" id="KW-1185">Reference proteome</keyword>
<dbReference type="AlphaFoldDB" id="A0A0S3SI35"/>
<dbReference type="EMBL" id="AP015040">
    <property type="protein sequence ID" value="BAT92511.1"/>
    <property type="molecule type" value="Genomic_DNA"/>
</dbReference>
<name>A0A0S3SI35_PHAAN</name>
<gene>
    <name evidence="1" type="primary">Vigan.07G124600</name>
    <name evidence="1" type="ORF">VIGAN_07124600</name>
</gene>
<organism evidence="1 2">
    <name type="scientific">Vigna angularis var. angularis</name>
    <dbReference type="NCBI Taxonomy" id="157739"/>
    <lineage>
        <taxon>Eukaryota</taxon>
        <taxon>Viridiplantae</taxon>
        <taxon>Streptophyta</taxon>
        <taxon>Embryophyta</taxon>
        <taxon>Tracheophyta</taxon>
        <taxon>Spermatophyta</taxon>
        <taxon>Magnoliopsida</taxon>
        <taxon>eudicotyledons</taxon>
        <taxon>Gunneridae</taxon>
        <taxon>Pentapetalae</taxon>
        <taxon>rosids</taxon>
        <taxon>fabids</taxon>
        <taxon>Fabales</taxon>
        <taxon>Fabaceae</taxon>
        <taxon>Papilionoideae</taxon>
        <taxon>50 kb inversion clade</taxon>
        <taxon>NPAAA clade</taxon>
        <taxon>indigoferoid/millettioid clade</taxon>
        <taxon>Phaseoleae</taxon>
        <taxon>Vigna</taxon>
    </lineage>
</organism>
<dbReference type="Proteomes" id="UP000291084">
    <property type="component" value="Chromosome 7"/>
</dbReference>
<accession>A0A0S3SI35</accession>
<proteinExistence type="predicted"/>
<sequence>MKILRWCSSVRLESGSTKSANNSFPRFGVKWNVAKSGLCHHIRHAGSAAAPRARPRRRLAPLHLPPLIHQKTETHHFFCWIEVLRCSVSLFLSLRVSSCFEKLSF</sequence>